<keyword evidence="2" id="KW-1185">Reference proteome</keyword>
<reference evidence="1 2" key="1">
    <citation type="journal article" date="2022" name="DNA Res.">
        <title>Chromosomal-level genome assembly of the orchid tree Bauhinia variegata (Leguminosae; Cercidoideae) supports the allotetraploid origin hypothesis of Bauhinia.</title>
        <authorList>
            <person name="Zhong Y."/>
            <person name="Chen Y."/>
            <person name="Zheng D."/>
            <person name="Pang J."/>
            <person name="Liu Y."/>
            <person name="Luo S."/>
            <person name="Meng S."/>
            <person name="Qian L."/>
            <person name="Wei D."/>
            <person name="Dai S."/>
            <person name="Zhou R."/>
        </authorList>
    </citation>
    <scope>NUCLEOTIDE SEQUENCE [LARGE SCALE GENOMIC DNA]</scope>
    <source>
        <strain evidence="1">BV-YZ2020</strain>
    </source>
</reference>
<dbReference type="Proteomes" id="UP000828941">
    <property type="component" value="Chromosome 7"/>
</dbReference>
<evidence type="ECO:0000313" key="1">
    <source>
        <dbReference type="EMBL" id="KAI4333190.1"/>
    </source>
</evidence>
<proteinExistence type="predicted"/>
<dbReference type="EMBL" id="CM039432">
    <property type="protein sequence ID" value="KAI4333190.1"/>
    <property type="molecule type" value="Genomic_DNA"/>
</dbReference>
<evidence type="ECO:0000313" key="2">
    <source>
        <dbReference type="Proteomes" id="UP000828941"/>
    </source>
</evidence>
<accession>A0ACB9N9W8</accession>
<sequence>MRRTSVSHSGNPCSYIKSLGITSKESHATATESPSDHRSGGGRSSALSSGPVTGEIEQKTSLSQRISLKLLILVLPER</sequence>
<organism evidence="1 2">
    <name type="scientific">Bauhinia variegata</name>
    <name type="common">Purple orchid tree</name>
    <name type="synonym">Phanera variegata</name>
    <dbReference type="NCBI Taxonomy" id="167791"/>
    <lineage>
        <taxon>Eukaryota</taxon>
        <taxon>Viridiplantae</taxon>
        <taxon>Streptophyta</taxon>
        <taxon>Embryophyta</taxon>
        <taxon>Tracheophyta</taxon>
        <taxon>Spermatophyta</taxon>
        <taxon>Magnoliopsida</taxon>
        <taxon>eudicotyledons</taxon>
        <taxon>Gunneridae</taxon>
        <taxon>Pentapetalae</taxon>
        <taxon>rosids</taxon>
        <taxon>fabids</taxon>
        <taxon>Fabales</taxon>
        <taxon>Fabaceae</taxon>
        <taxon>Cercidoideae</taxon>
        <taxon>Cercideae</taxon>
        <taxon>Bauhiniinae</taxon>
        <taxon>Bauhinia</taxon>
    </lineage>
</organism>
<gene>
    <name evidence="1" type="ORF">L6164_018028</name>
</gene>
<protein>
    <submittedName>
        <fullName evidence="1">Uncharacterized protein</fullName>
    </submittedName>
</protein>
<name>A0ACB9N9W8_BAUVA</name>
<comment type="caution">
    <text evidence="1">The sequence shown here is derived from an EMBL/GenBank/DDBJ whole genome shotgun (WGS) entry which is preliminary data.</text>
</comment>